<name>A0A812GZW8_9DINO</name>
<evidence type="ECO:0000313" key="3">
    <source>
        <dbReference type="Proteomes" id="UP000604046"/>
    </source>
</evidence>
<dbReference type="Proteomes" id="UP000604046">
    <property type="component" value="Unassembled WGS sequence"/>
</dbReference>
<dbReference type="OrthoDB" id="10252740at2759"/>
<proteinExistence type="predicted"/>
<feature type="region of interest" description="Disordered" evidence="1">
    <location>
        <begin position="1"/>
        <end position="21"/>
    </location>
</feature>
<feature type="compositionally biased region" description="Basic and acidic residues" evidence="1">
    <location>
        <begin position="1"/>
        <end position="11"/>
    </location>
</feature>
<protein>
    <submittedName>
        <fullName evidence="2">Uncharacterized protein</fullName>
    </submittedName>
</protein>
<accession>A0A812GZW8</accession>
<dbReference type="EMBL" id="CAJNDS010000047">
    <property type="protein sequence ID" value="CAE6932412.1"/>
    <property type="molecule type" value="Genomic_DNA"/>
</dbReference>
<keyword evidence="3" id="KW-1185">Reference proteome</keyword>
<gene>
    <name evidence="2" type="ORF">SNAT2548_LOCUS892</name>
</gene>
<dbReference type="AlphaFoldDB" id="A0A812GZW8"/>
<evidence type="ECO:0000313" key="2">
    <source>
        <dbReference type="EMBL" id="CAE6932412.1"/>
    </source>
</evidence>
<reference evidence="2" key="1">
    <citation type="submission" date="2021-02" db="EMBL/GenBank/DDBJ databases">
        <authorList>
            <person name="Dougan E. K."/>
            <person name="Rhodes N."/>
            <person name="Thang M."/>
            <person name="Chan C."/>
        </authorList>
    </citation>
    <scope>NUCLEOTIDE SEQUENCE</scope>
</reference>
<comment type="caution">
    <text evidence="2">The sequence shown here is derived from an EMBL/GenBank/DDBJ whole genome shotgun (WGS) entry which is preliminary data.</text>
</comment>
<organism evidence="2 3">
    <name type="scientific">Symbiodinium natans</name>
    <dbReference type="NCBI Taxonomy" id="878477"/>
    <lineage>
        <taxon>Eukaryota</taxon>
        <taxon>Sar</taxon>
        <taxon>Alveolata</taxon>
        <taxon>Dinophyceae</taxon>
        <taxon>Suessiales</taxon>
        <taxon>Symbiodiniaceae</taxon>
        <taxon>Symbiodinium</taxon>
    </lineage>
</organism>
<sequence length="106" mass="12412">MAEEEVSKKMESLTVSEGETKTWEPMAFPEDRIAHWRKCFDGHPDAKELDGKKALAAKVIHQLFFTQAERMEYGFKDFESDLKGTMEDADKPLTWEDVEKYMKENF</sequence>
<evidence type="ECO:0000256" key="1">
    <source>
        <dbReference type="SAM" id="MobiDB-lite"/>
    </source>
</evidence>